<keyword evidence="8" id="KW-1185">Reference proteome</keyword>
<dbReference type="InterPro" id="IPR000923">
    <property type="entry name" value="BlueCu_1"/>
</dbReference>
<organism evidence="7 8">
    <name type="scientific">Paraburkholderia tagetis</name>
    <dbReference type="NCBI Taxonomy" id="2913261"/>
    <lineage>
        <taxon>Bacteria</taxon>
        <taxon>Pseudomonadati</taxon>
        <taxon>Pseudomonadota</taxon>
        <taxon>Betaproteobacteria</taxon>
        <taxon>Burkholderiales</taxon>
        <taxon>Burkholderiaceae</taxon>
        <taxon>Paraburkholderia</taxon>
    </lineage>
</organism>
<evidence type="ECO:0000256" key="1">
    <source>
        <dbReference type="ARBA" id="ARBA00004418"/>
    </source>
</evidence>
<dbReference type="InterPro" id="IPR033138">
    <property type="entry name" value="Cu_oxidase_CS"/>
</dbReference>
<keyword evidence="5" id="KW-0732">Signal</keyword>
<dbReference type="PROSITE" id="PS00079">
    <property type="entry name" value="MULTICOPPER_OXIDASE1"/>
    <property type="match status" value="1"/>
</dbReference>
<comment type="subcellular location">
    <subcellularLocation>
        <location evidence="1">Periplasm</location>
    </subcellularLocation>
</comment>
<keyword evidence="2" id="KW-0479">Metal-binding</keyword>
<evidence type="ECO:0000256" key="4">
    <source>
        <dbReference type="ARBA" id="ARBA00023008"/>
    </source>
</evidence>
<dbReference type="RefSeq" id="WP_238463835.1">
    <property type="nucleotide sequence ID" value="NZ_JAKLJA010000007.1"/>
</dbReference>
<feature type="chain" id="PRO_5040845385" evidence="5">
    <location>
        <begin position="26"/>
        <end position="138"/>
    </location>
</feature>
<proteinExistence type="predicted"/>
<keyword evidence="4" id="KW-0186">Copper</keyword>
<evidence type="ECO:0000256" key="5">
    <source>
        <dbReference type="SAM" id="SignalP"/>
    </source>
</evidence>
<dbReference type="GO" id="GO:0005507">
    <property type="term" value="F:copper ion binding"/>
    <property type="evidence" value="ECO:0007669"/>
    <property type="project" value="InterPro"/>
</dbReference>
<dbReference type="GO" id="GO:0009055">
    <property type="term" value="F:electron transfer activity"/>
    <property type="evidence" value="ECO:0007669"/>
    <property type="project" value="InterPro"/>
</dbReference>
<dbReference type="GO" id="GO:0042597">
    <property type="term" value="C:periplasmic space"/>
    <property type="evidence" value="ECO:0007669"/>
    <property type="project" value="UniProtKB-SubCell"/>
</dbReference>
<reference evidence="7" key="1">
    <citation type="submission" date="2022-01" db="EMBL/GenBank/DDBJ databases">
        <title>Genome sequence and assembly of Parabukholderia sp. RG36.</title>
        <authorList>
            <person name="Chhetri G."/>
        </authorList>
    </citation>
    <scope>NUCLEOTIDE SEQUENCE</scope>
    <source>
        <strain evidence="7">RG36</strain>
    </source>
</reference>
<comment type="caution">
    <text evidence="7">The sequence shown here is derived from an EMBL/GenBank/DDBJ whole genome shotgun (WGS) entry which is preliminary data.</text>
</comment>
<evidence type="ECO:0000313" key="8">
    <source>
        <dbReference type="Proteomes" id="UP001139308"/>
    </source>
</evidence>
<dbReference type="Gene3D" id="2.60.40.420">
    <property type="entry name" value="Cupredoxins - blue copper proteins"/>
    <property type="match status" value="1"/>
</dbReference>
<name>A0A9X1RQT2_9BURK</name>
<dbReference type="Proteomes" id="UP001139308">
    <property type="component" value="Unassembled WGS sequence"/>
</dbReference>
<dbReference type="EMBL" id="JAKLJA010000007">
    <property type="protein sequence ID" value="MCG5074072.1"/>
    <property type="molecule type" value="Genomic_DNA"/>
</dbReference>
<evidence type="ECO:0000259" key="6">
    <source>
        <dbReference type="Pfam" id="PF00127"/>
    </source>
</evidence>
<dbReference type="InterPro" id="IPR008972">
    <property type="entry name" value="Cupredoxin"/>
</dbReference>
<accession>A0A9X1RQT2</accession>
<evidence type="ECO:0000313" key="7">
    <source>
        <dbReference type="EMBL" id="MCG5074072.1"/>
    </source>
</evidence>
<evidence type="ECO:0000256" key="3">
    <source>
        <dbReference type="ARBA" id="ARBA00022764"/>
    </source>
</evidence>
<keyword evidence="3" id="KW-0574">Periplasm</keyword>
<protein>
    <submittedName>
        <fullName evidence="7">Cupredoxin domain-containing protein</fullName>
    </submittedName>
</protein>
<dbReference type="SUPFAM" id="SSF49503">
    <property type="entry name" value="Cupredoxins"/>
    <property type="match status" value="1"/>
</dbReference>
<feature type="domain" description="Blue (type 1) copper" evidence="6">
    <location>
        <begin position="44"/>
        <end position="136"/>
    </location>
</feature>
<sequence length="138" mass="14640">MKPLHHAAMLIGAATLCGSPCYSSAQQVINTTLLSNAIHLDSGEVKAGNVTFDVHNAAGNKLVHELVVLKTTLADNALPVRNGQVPEQKFKKMGEVEDVSPGASKRLTIKLAPGRYVLVCNKPGHYAMGMHSSLTVTP</sequence>
<feature type="signal peptide" evidence="5">
    <location>
        <begin position="1"/>
        <end position="25"/>
    </location>
</feature>
<gene>
    <name evidence="7" type="ORF">L5014_11975</name>
</gene>
<dbReference type="Pfam" id="PF00127">
    <property type="entry name" value="Copper-bind"/>
    <property type="match status" value="1"/>
</dbReference>
<dbReference type="AlphaFoldDB" id="A0A9X1RQT2"/>
<evidence type="ECO:0000256" key="2">
    <source>
        <dbReference type="ARBA" id="ARBA00022723"/>
    </source>
</evidence>